<dbReference type="SUPFAM" id="SSF141571">
    <property type="entry name" value="Pentapeptide repeat-like"/>
    <property type="match status" value="1"/>
</dbReference>
<keyword evidence="1" id="KW-0812">Transmembrane</keyword>
<evidence type="ECO:0000313" key="3">
    <source>
        <dbReference type="Proteomes" id="UP001238496"/>
    </source>
</evidence>
<dbReference type="RefSeq" id="WP_307375030.1">
    <property type="nucleotide sequence ID" value="NZ_JAUSUW010000011.1"/>
</dbReference>
<name>A0ABU0GCJ9_9HYPH</name>
<comment type="caution">
    <text evidence="2">The sequence shown here is derived from an EMBL/GenBank/DDBJ whole genome shotgun (WGS) entry which is preliminary data.</text>
</comment>
<dbReference type="Proteomes" id="UP001238496">
    <property type="component" value="Unassembled WGS sequence"/>
</dbReference>
<evidence type="ECO:0000313" key="2">
    <source>
        <dbReference type="EMBL" id="MDQ0422466.1"/>
    </source>
</evidence>
<sequence length="315" mass="35676">MKIFERFRQATLNAVIRWAEAGRRLTSYRGRRRFHWLPNIFISVGLLFIIADYFKHSAVVSSLSNAEGRAAYEFWIGTKSVLDIALGLVTTLIALTAAYLALRSYRVNQRAAVANRYQKGVELLGASADSSKLGGIELLSIVAREAPEEYQEPVMRTLRQFLHERCASITEPMQNALNYPEMLPATDFVVMAALSAVSRTLLRQRWLDLEADEEGLTLRGIYLHKVRILKADFSRITFEDGVFGDVSFEGCKFAETAIIARFFGRVAFEDCSIDNAQILATDVYGEQFEDAKTFIDLSKNSWVSRFDVNNQRIET</sequence>
<organism evidence="2 3">
    <name type="scientific">Peteryoungia aggregata LMG 23059</name>
    <dbReference type="NCBI Taxonomy" id="1368425"/>
    <lineage>
        <taxon>Bacteria</taxon>
        <taxon>Pseudomonadati</taxon>
        <taxon>Pseudomonadota</taxon>
        <taxon>Alphaproteobacteria</taxon>
        <taxon>Hyphomicrobiales</taxon>
        <taxon>Rhizobiaceae</taxon>
        <taxon>Peteryoungia</taxon>
    </lineage>
</organism>
<proteinExistence type="predicted"/>
<evidence type="ECO:0000256" key="1">
    <source>
        <dbReference type="SAM" id="Phobius"/>
    </source>
</evidence>
<evidence type="ECO:0008006" key="4">
    <source>
        <dbReference type="Google" id="ProtNLM"/>
    </source>
</evidence>
<feature type="transmembrane region" description="Helical" evidence="1">
    <location>
        <begin position="34"/>
        <end position="54"/>
    </location>
</feature>
<protein>
    <recommendedName>
        <fullName evidence="4">Pentapeptide repeat-containing protein</fullName>
    </recommendedName>
</protein>
<keyword evidence="1" id="KW-1133">Transmembrane helix</keyword>
<accession>A0ABU0GCJ9</accession>
<keyword evidence="1" id="KW-0472">Membrane</keyword>
<keyword evidence="3" id="KW-1185">Reference proteome</keyword>
<dbReference type="Gene3D" id="2.160.20.80">
    <property type="entry name" value="E3 ubiquitin-protein ligase SopA"/>
    <property type="match status" value="1"/>
</dbReference>
<reference evidence="2 3" key="1">
    <citation type="submission" date="2023-07" db="EMBL/GenBank/DDBJ databases">
        <title>Genomic Encyclopedia of Type Strains, Phase IV (KMG-IV): sequencing the most valuable type-strain genomes for metagenomic binning, comparative biology and taxonomic classification.</title>
        <authorList>
            <person name="Goeker M."/>
        </authorList>
    </citation>
    <scope>NUCLEOTIDE SEQUENCE [LARGE SCALE GENOMIC DNA]</scope>
    <source>
        <strain evidence="2 3">DSM 1111</strain>
    </source>
</reference>
<dbReference type="EMBL" id="JAUSUW010000011">
    <property type="protein sequence ID" value="MDQ0422466.1"/>
    <property type="molecule type" value="Genomic_DNA"/>
</dbReference>
<feature type="transmembrane region" description="Helical" evidence="1">
    <location>
        <begin position="84"/>
        <end position="102"/>
    </location>
</feature>
<gene>
    <name evidence="2" type="ORF">J2045_003514</name>
</gene>